<dbReference type="CDD" id="cd05301">
    <property type="entry name" value="GDH"/>
    <property type="match status" value="1"/>
</dbReference>
<feature type="domain" description="D-isomer specific 2-hydroxyacid dehydrogenase NAD-binding" evidence="5">
    <location>
        <begin position="108"/>
        <end position="287"/>
    </location>
</feature>
<evidence type="ECO:0000256" key="3">
    <source>
        <dbReference type="RuleBase" id="RU003719"/>
    </source>
</evidence>
<dbReference type="EMBL" id="JAFBDR010000032">
    <property type="protein sequence ID" value="MBM7573384.1"/>
    <property type="molecule type" value="Genomic_DNA"/>
</dbReference>
<dbReference type="InterPro" id="IPR029753">
    <property type="entry name" value="D-isomer_DH_CS"/>
</dbReference>
<evidence type="ECO:0000259" key="4">
    <source>
        <dbReference type="Pfam" id="PF00389"/>
    </source>
</evidence>
<dbReference type="InterPro" id="IPR036291">
    <property type="entry name" value="NAD(P)-bd_dom_sf"/>
</dbReference>
<dbReference type="PANTHER" id="PTHR10996:SF283">
    <property type="entry name" value="GLYOXYLATE_HYDROXYPYRUVATE REDUCTASE B"/>
    <property type="match status" value="1"/>
</dbReference>
<dbReference type="Pfam" id="PF02826">
    <property type="entry name" value="2-Hacid_dh_C"/>
    <property type="match status" value="1"/>
</dbReference>
<gene>
    <name evidence="6" type="ORF">JOC48_003947</name>
</gene>
<dbReference type="SUPFAM" id="SSF52283">
    <property type="entry name" value="Formate/glycerate dehydrogenase catalytic domain-like"/>
    <property type="match status" value="1"/>
</dbReference>
<dbReference type="EC" id="1.1.1.215" evidence="6"/>
<evidence type="ECO:0000313" key="6">
    <source>
        <dbReference type="EMBL" id="MBM7573384.1"/>
    </source>
</evidence>
<dbReference type="InterPro" id="IPR050223">
    <property type="entry name" value="D-isomer_2-hydroxyacid_DH"/>
</dbReference>
<dbReference type="GO" id="GO:0008873">
    <property type="term" value="F:gluconate 2-dehydrogenase activity"/>
    <property type="evidence" value="ECO:0007669"/>
    <property type="project" value="UniProtKB-EC"/>
</dbReference>
<dbReference type="InterPro" id="IPR029752">
    <property type="entry name" value="D-isomer_DH_CS1"/>
</dbReference>
<feature type="domain" description="D-isomer specific 2-hydroxyacid dehydrogenase catalytic" evidence="4">
    <location>
        <begin position="5"/>
        <end position="318"/>
    </location>
</feature>
<sequence>MKPKVLITEQIPNEILDYIQESCDCITWEKEGKMPRAEVLEQIDEVDGLLTTHIKIDDELLSQANQLKIVSDISVGYNNYDIEALKNHNIFATHTPYVLDETVADLVFSLILSVARRIPELDRFVKEGKWEKSIGEEGFGKDVHSTTMGIIGMGRIGEKIARRASLGFGMDVLYYKRTPNPELEEKLGATYVEFETLLEQSDFVVVMTPLSDTTYHLIGEKEFNKMKKDAFFINASRGPVVNEKALIQALKEKKIAGAGLDVFEQEPTDPNNELLKMDNVVTLPHIGSATKKTRFDMAMVAAQNLVDGVTGKTPKYVIKELKN</sequence>
<accession>A0ABS2N5F1</accession>
<evidence type="ECO:0000256" key="2">
    <source>
        <dbReference type="ARBA" id="ARBA00023002"/>
    </source>
</evidence>
<evidence type="ECO:0000256" key="1">
    <source>
        <dbReference type="ARBA" id="ARBA00005854"/>
    </source>
</evidence>
<keyword evidence="7" id="KW-1185">Reference proteome</keyword>
<dbReference type="PANTHER" id="PTHR10996">
    <property type="entry name" value="2-HYDROXYACID DEHYDROGENASE-RELATED"/>
    <property type="match status" value="1"/>
</dbReference>
<dbReference type="SUPFAM" id="SSF51735">
    <property type="entry name" value="NAD(P)-binding Rossmann-fold domains"/>
    <property type="match status" value="1"/>
</dbReference>
<dbReference type="Pfam" id="PF00389">
    <property type="entry name" value="2-Hacid_dh"/>
    <property type="match status" value="1"/>
</dbReference>
<name>A0ABS2N5F1_9BACI</name>
<reference evidence="6 7" key="1">
    <citation type="submission" date="2021-01" db="EMBL/GenBank/DDBJ databases">
        <title>Genomic Encyclopedia of Type Strains, Phase IV (KMG-IV): sequencing the most valuable type-strain genomes for metagenomic binning, comparative biology and taxonomic classification.</title>
        <authorList>
            <person name="Goeker M."/>
        </authorList>
    </citation>
    <scope>NUCLEOTIDE SEQUENCE [LARGE SCALE GENOMIC DNA]</scope>
    <source>
        <strain evidence="6 7">DSM 23711</strain>
    </source>
</reference>
<organism evidence="6 7">
    <name type="scientific">Aquibacillus albus</name>
    <dbReference type="NCBI Taxonomy" id="1168171"/>
    <lineage>
        <taxon>Bacteria</taxon>
        <taxon>Bacillati</taxon>
        <taxon>Bacillota</taxon>
        <taxon>Bacilli</taxon>
        <taxon>Bacillales</taxon>
        <taxon>Bacillaceae</taxon>
        <taxon>Aquibacillus</taxon>
    </lineage>
</organism>
<dbReference type="Proteomes" id="UP001296943">
    <property type="component" value="Unassembled WGS sequence"/>
</dbReference>
<dbReference type="PROSITE" id="PS00065">
    <property type="entry name" value="D_2_HYDROXYACID_DH_1"/>
    <property type="match status" value="1"/>
</dbReference>
<comment type="similarity">
    <text evidence="1 3">Belongs to the D-isomer specific 2-hydroxyacid dehydrogenase family.</text>
</comment>
<evidence type="ECO:0000313" key="7">
    <source>
        <dbReference type="Proteomes" id="UP001296943"/>
    </source>
</evidence>
<dbReference type="InterPro" id="IPR006139">
    <property type="entry name" value="D-isomer_2_OHA_DH_cat_dom"/>
</dbReference>
<dbReference type="InterPro" id="IPR006140">
    <property type="entry name" value="D-isomer_DH_NAD-bd"/>
</dbReference>
<dbReference type="Gene3D" id="3.40.50.720">
    <property type="entry name" value="NAD(P)-binding Rossmann-like Domain"/>
    <property type="match status" value="2"/>
</dbReference>
<protein>
    <submittedName>
        <fullName evidence="6">Gluconate 2-dehydrogenase</fullName>
        <ecNumber evidence="6">1.1.1.215</ecNumber>
    </submittedName>
</protein>
<dbReference type="PROSITE" id="PS00671">
    <property type="entry name" value="D_2_HYDROXYACID_DH_3"/>
    <property type="match status" value="1"/>
</dbReference>
<keyword evidence="2 3" id="KW-0560">Oxidoreductase</keyword>
<proteinExistence type="inferred from homology"/>
<comment type="caution">
    <text evidence="6">The sequence shown here is derived from an EMBL/GenBank/DDBJ whole genome shotgun (WGS) entry which is preliminary data.</text>
</comment>
<evidence type="ECO:0000259" key="5">
    <source>
        <dbReference type="Pfam" id="PF02826"/>
    </source>
</evidence>